<keyword evidence="2 4" id="KW-0472">Membrane</keyword>
<protein>
    <submittedName>
        <fullName evidence="7">OmpA family protein</fullName>
    </submittedName>
</protein>
<dbReference type="Gene3D" id="3.30.1330.60">
    <property type="entry name" value="OmpA-like domain"/>
    <property type="match status" value="1"/>
</dbReference>
<comment type="caution">
    <text evidence="7">The sequence shown here is derived from an EMBL/GenBank/DDBJ whole genome shotgun (WGS) entry which is preliminary data.</text>
</comment>
<dbReference type="InterPro" id="IPR006664">
    <property type="entry name" value="OMP_bac"/>
</dbReference>
<comment type="subcellular location">
    <subcellularLocation>
        <location evidence="1">Cell outer membrane</location>
    </subcellularLocation>
</comment>
<dbReference type="EMBL" id="JACAQR010000013">
    <property type="protein sequence ID" value="NWD42489.1"/>
    <property type="molecule type" value="Genomic_DNA"/>
</dbReference>
<dbReference type="AlphaFoldDB" id="A0AAJ3LGS8"/>
<dbReference type="GO" id="GO:0009279">
    <property type="term" value="C:cell outer membrane"/>
    <property type="evidence" value="ECO:0007669"/>
    <property type="project" value="UniProtKB-SubCell"/>
</dbReference>
<proteinExistence type="predicted"/>
<evidence type="ECO:0000259" key="6">
    <source>
        <dbReference type="PROSITE" id="PS51123"/>
    </source>
</evidence>
<sequence length="312" mass="34073">MIFTPNITAAAVLLGTALLCAPPSLAQTPKAGQVAGRVFYSAYLGLPPVAVDQVQVVYYRTQVEVQRKGAAHVYVDRQFHTGLLPGGFTSFCMAPGSHTLGAYLNDAPTYLGKNTDLYQTNLEGGHTYYLKVREDGNTFPEPVKREVAERELGLTRLQVHVLSRAASVEACRYYEHLKDDARFKHYSLPGDVLFPSGKSDRADLSSAGREAIGQLLSQLRTDDAQIKHIQVTGHTDALGSDSDNELLGGRRANTVMQMLMDGGIPESLLTSNSSGSRDPVISTCYGPRAEQLSCYAPNRRVTLRVELRETKP</sequence>
<gene>
    <name evidence="7" type="ORF">HX826_11480</name>
</gene>
<dbReference type="InterPro" id="IPR050330">
    <property type="entry name" value="Bact_OuterMem_StrucFunc"/>
</dbReference>
<evidence type="ECO:0000256" key="5">
    <source>
        <dbReference type="SAM" id="SignalP"/>
    </source>
</evidence>
<feature type="domain" description="OmpA-like" evidence="6">
    <location>
        <begin position="181"/>
        <end position="309"/>
    </location>
</feature>
<dbReference type="SUPFAM" id="SSF103088">
    <property type="entry name" value="OmpA-like"/>
    <property type="match status" value="1"/>
</dbReference>
<evidence type="ECO:0000313" key="7">
    <source>
        <dbReference type="EMBL" id="NWD42489.1"/>
    </source>
</evidence>
<keyword evidence="3" id="KW-0998">Cell outer membrane</keyword>
<dbReference type="RefSeq" id="WP_177025996.1">
    <property type="nucleotide sequence ID" value="NZ_JACAQR010000013.1"/>
</dbReference>
<dbReference type="PANTHER" id="PTHR30329">
    <property type="entry name" value="STATOR ELEMENT OF FLAGELLAR MOTOR COMPLEX"/>
    <property type="match status" value="1"/>
</dbReference>
<keyword evidence="5" id="KW-0732">Signal</keyword>
<accession>A0AAJ3LGS8</accession>
<dbReference type="PROSITE" id="PS51123">
    <property type="entry name" value="OMPA_2"/>
    <property type="match status" value="1"/>
</dbReference>
<dbReference type="InterPro" id="IPR036737">
    <property type="entry name" value="OmpA-like_sf"/>
</dbReference>
<feature type="signal peptide" evidence="5">
    <location>
        <begin position="1"/>
        <end position="26"/>
    </location>
</feature>
<organism evidence="7 8">
    <name type="scientific">Pseudomonas yamanorum</name>
    <dbReference type="NCBI Taxonomy" id="515393"/>
    <lineage>
        <taxon>Bacteria</taxon>
        <taxon>Pseudomonadati</taxon>
        <taxon>Pseudomonadota</taxon>
        <taxon>Gammaproteobacteria</taxon>
        <taxon>Pseudomonadales</taxon>
        <taxon>Pseudomonadaceae</taxon>
        <taxon>Pseudomonas</taxon>
    </lineage>
</organism>
<dbReference type="InterPro" id="IPR006665">
    <property type="entry name" value="OmpA-like"/>
</dbReference>
<dbReference type="Proteomes" id="UP000546584">
    <property type="component" value="Unassembled WGS sequence"/>
</dbReference>
<name>A0AAJ3LGS8_9PSED</name>
<dbReference type="PRINTS" id="PR01021">
    <property type="entry name" value="OMPADOMAIN"/>
</dbReference>
<dbReference type="CDD" id="cd07185">
    <property type="entry name" value="OmpA_C-like"/>
    <property type="match status" value="1"/>
</dbReference>
<evidence type="ECO:0000256" key="4">
    <source>
        <dbReference type="PROSITE-ProRule" id="PRU00473"/>
    </source>
</evidence>
<reference evidence="7 8" key="1">
    <citation type="submission" date="2020-04" db="EMBL/GenBank/DDBJ databases">
        <title>Molecular characterization of pseudomonads from Agaricus bisporus reveal novel blotch 2 pathogens in Western Europe.</title>
        <authorList>
            <person name="Taparia T."/>
            <person name="Krijger M."/>
            <person name="Haynes E."/>
            <person name="Elpinstone J.G."/>
            <person name="Noble R."/>
            <person name="Van Der Wolf J."/>
        </authorList>
    </citation>
    <scope>NUCLEOTIDE SEQUENCE [LARGE SCALE GENOMIC DNA]</scope>
    <source>
        <strain evidence="7 8">IPO3753</strain>
    </source>
</reference>
<dbReference type="Pfam" id="PF00691">
    <property type="entry name" value="OmpA"/>
    <property type="match status" value="1"/>
</dbReference>
<dbReference type="PANTHER" id="PTHR30329:SF21">
    <property type="entry name" value="LIPOPROTEIN YIAD-RELATED"/>
    <property type="match status" value="1"/>
</dbReference>
<evidence type="ECO:0000256" key="3">
    <source>
        <dbReference type="ARBA" id="ARBA00023237"/>
    </source>
</evidence>
<evidence type="ECO:0000313" key="8">
    <source>
        <dbReference type="Proteomes" id="UP000546584"/>
    </source>
</evidence>
<evidence type="ECO:0000256" key="2">
    <source>
        <dbReference type="ARBA" id="ARBA00023136"/>
    </source>
</evidence>
<feature type="chain" id="PRO_5042548378" evidence="5">
    <location>
        <begin position="27"/>
        <end position="312"/>
    </location>
</feature>
<evidence type="ECO:0000256" key="1">
    <source>
        <dbReference type="ARBA" id="ARBA00004442"/>
    </source>
</evidence>